<evidence type="ECO:0000256" key="1">
    <source>
        <dbReference type="ARBA" id="ARBA00023163"/>
    </source>
</evidence>
<reference evidence="3" key="1">
    <citation type="submission" date="2021-01" db="EMBL/GenBank/DDBJ databases">
        <title>Intestinitalea alba gen. nov., sp. nov., a novel genus of the family Enterobacteriaceae, isolated from the gut of the plastic-eating mealworm Tenebrio molitor L.</title>
        <authorList>
            <person name="Yang Y."/>
        </authorList>
    </citation>
    <scope>NUCLEOTIDE SEQUENCE</scope>
    <source>
        <strain evidence="3">BIT-L3</strain>
    </source>
</reference>
<keyword evidence="4" id="KW-1185">Reference proteome</keyword>
<dbReference type="SUPFAM" id="SSF82679">
    <property type="entry name" value="N-utilization substance G protein NusG, N-terminal domain"/>
    <property type="match status" value="1"/>
</dbReference>
<dbReference type="InterPro" id="IPR036735">
    <property type="entry name" value="NGN_dom_sf"/>
</dbReference>
<dbReference type="EMBL" id="JAEPBH010000026">
    <property type="protein sequence ID" value="MBK4715842.1"/>
    <property type="molecule type" value="Genomic_DNA"/>
</dbReference>
<accession>A0A8K0V7U4</accession>
<comment type="caution">
    <text evidence="3">The sequence shown here is derived from an EMBL/GenBank/DDBJ whole genome shotgun (WGS) entry which is preliminary data.</text>
</comment>
<dbReference type="InterPro" id="IPR006645">
    <property type="entry name" value="NGN-like_dom"/>
</dbReference>
<dbReference type="GO" id="GO:0006354">
    <property type="term" value="P:DNA-templated transcription elongation"/>
    <property type="evidence" value="ECO:0007669"/>
    <property type="project" value="InterPro"/>
</dbReference>
<organism evidence="3 4">
    <name type="scientific">Tenebrionibacter intestinalis</name>
    <dbReference type="NCBI Taxonomy" id="2799638"/>
    <lineage>
        <taxon>Bacteria</taxon>
        <taxon>Pseudomonadati</taxon>
        <taxon>Pseudomonadota</taxon>
        <taxon>Gammaproteobacteria</taxon>
        <taxon>Enterobacterales</taxon>
        <taxon>Enterobacteriaceae</taxon>
        <taxon>Tenebrionibacter/Tenebrionicola group</taxon>
        <taxon>Tenebrionibacter</taxon>
    </lineage>
</organism>
<name>A0A8K0V7U4_9ENTR</name>
<gene>
    <name evidence="3" type="ORF">JJB97_10980</name>
</gene>
<dbReference type="Proteomes" id="UP000659047">
    <property type="component" value="Unassembled WGS sequence"/>
</dbReference>
<protein>
    <recommendedName>
        <fullName evidence="2">NusG-like N-terminal domain-containing protein</fullName>
    </recommendedName>
</protein>
<evidence type="ECO:0000259" key="2">
    <source>
        <dbReference type="Pfam" id="PF02357"/>
    </source>
</evidence>
<proteinExistence type="predicted"/>
<sequence>MQFETGEKTVWCLLRCKQNTWRTTMLSLEQLGLRVHCPLIHERRRRKDTQNSFRLVCYPAFPGYIFVCLNAERFSVTPLYSIPGILGLVKWGKRIARIDSATMSALIMAGTRVLEATTSEFQCIGIPDKLTATIKRIYEQTDPDERVNFLLDLVSRERIALIKKEENLSY</sequence>
<dbReference type="RefSeq" id="WP_238714062.1">
    <property type="nucleotide sequence ID" value="NZ_JAEPBH010000026.1"/>
</dbReference>
<evidence type="ECO:0000313" key="4">
    <source>
        <dbReference type="Proteomes" id="UP000659047"/>
    </source>
</evidence>
<dbReference type="Pfam" id="PF02357">
    <property type="entry name" value="NusG"/>
    <property type="match status" value="1"/>
</dbReference>
<dbReference type="AlphaFoldDB" id="A0A8K0V7U4"/>
<evidence type="ECO:0000313" key="3">
    <source>
        <dbReference type="EMBL" id="MBK4715842.1"/>
    </source>
</evidence>
<dbReference type="Gene3D" id="3.30.70.940">
    <property type="entry name" value="NusG, N-terminal domain"/>
    <property type="match status" value="1"/>
</dbReference>
<keyword evidence="1" id="KW-0804">Transcription</keyword>
<feature type="domain" description="NusG-like N-terminal" evidence="2">
    <location>
        <begin position="11"/>
        <end position="106"/>
    </location>
</feature>